<dbReference type="Pfam" id="PF00505">
    <property type="entry name" value="HMG_box"/>
    <property type="match status" value="1"/>
</dbReference>
<feature type="compositionally biased region" description="Polar residues" evidence="1">
    <location>
        <begin position="195"/>
        <end position="206"/>
    </location>
</feature>
<name>A0A8H4B1D7_GIGMA</name>
<dbReference type="OrthoDB" id="6247875at2759"/>
<evidence type="ECO:0000256" key="1">
    <source>
        <dbReference type="SAM" id="MobiDB-lite"/>
    </source>
</evidence>
<comment type="caution">
    <text evidence="3">The sequence shown here is derived from an EMBL/GenBank/DDBJ whole genome shotgun (WGS) entry which is preliminary data.</text>
</comment>
<dbReference type="InterPro" id="IPR009071">
    <property type="entry name" value="HMG_box_dom"/>
</dbReference>
<evidence type="ECO:0000259" key="2">
    <source>
        <dbReference type="SMART" id="SM00398"/>
    </source>
</evidence>
<dbReference type="Proteomes" id="UP000439903">
    <property type="component" value="Unassembled WGS sequence"/>
</dbReference>
<proteinExistence type="predicted"/>
<sequence length="276" mass="32057">MSRQFTTHVTSSRRYPTPNFSTFTPPINLPFPPNIKAADIVDRRNSKQLTMKSPNAFFIYRKAFLDHLSATYQDLKMTDVSKLVGICWRNEPEIVKDEYRKLSREVEIELNNKRQKNVSFRRVVWKNSKIHELASRKQKRKKKQKKQPLANFKLTTPDYSAQQYIFYEFIPNSTSESTSESTSDSTSGPTPDSTPMASPTTEDTSPYFTNSIVDIAYEATDNDVGHKYNRIHEDREISPVVECVDPGTDIYNTLDVNSFYEFYNVISQNNFYEFTE</sequence>
<feature type="compositionally biased region" description="Low complexity" evidence="1">
    <location>
        <begin position="174"/>
        <end position="194"/>
    </location>
</feature>
<evidence type="ECO:0000313" key="4">
    <source>
        <dbReference type="Proteomes" id="UP000439903"/>
    </source>
</evidence>
<protein>
    <submittedName>
        <fullName evidence="3">MATA-HMG</fullName>
    </submittedName>
</protein>
<gene>
    <name evidence="3" type="ORF">F8M41_021784</name>
</gene>
<dbReference type="EMBL" id="WTPW01000066">
    <property type="protein sequence ID" value="KAF0552468.1"/>
    <property type="molecule type" value="Genomic_DNA"/>
</dbReference>
<dbReference type="AlphaFoldDB" id="A0A8H4B1D7"/>
<feature type="region of interest" description="Disordered" evidence="1">
    <location>
        <begin position="174"/>
        <end position="206"/>
    </location>
</feature>
<dbReference type="SUPFAM" id="SSF47095">
    <property type="entry name" value="HMG-box"/>
    <property type="match status" value="1"/>
</dbReference>
<organism evidence="3 4">
    <name type="scientific">Gigaspora margarita</name>
    <dbReference type="NCBI Taxonomy" id="4874"/>
    <lineage>
        <taxon>Eukaryota</taxon>
        <taxon>Fungi</taxon>
        <taxon>Fungi incertae sedis</taxon>
        <taxon>Mucoromycota</taxon>
        <taxon>Glomeromycotina</taxon>
        <taxon>Glomeromycetes</taxon>
        <taxon>Diversisporales</taxon>
        <taxon>Gigasporaceae</taxon>
        <taxon>Gigaspora</taxon>
    </lineage>
</organism>
<keyword evidence="4" id="KW-1185">Reference proteome</keyword>
<dbReference type="SMART" id="SM00398">
    <property type="entry name" value="HMG"/>
    <property type="match status" value="1"/>
</dbReference>
<accession>A0A8H4B1D7</accession>
<dbReference type="InterPro" id="IPR036910">
    <property type="entry name" value="HMG_box_dom_sf"/>
</dbReference>
<feature type="domain" description="HMG box" evidence="2">
    <location>
        <begin position="49"/>
        <end position="120"/>
    </location>
</feature>
<evidence type="ECO:0000313" key="3">
    <source>
        <dbReference type="EMBL" id="KAF0552468.1"/>
    </source>
</evidence>
<feature type="region of interest" description="Disordered" evidence="1">
    <location>
        <begin position="1"/>
        <end position="21"/>
    </location>
</feature>
<dbReference type="Gene3D" id="1.10.30.10">
    <property type="entry name" value="High mobility group box domain"/>
    <property type="match status" value="1"/>
</dbReference>
<reference evidence="3 4" key="1">
    <citation type="journal article" date="2019" name="Environ. Microbiol.">
        <title>At the nexus of three kingdoms: the genome of the mycorrhizal fungus Gigaspora margarita provides insights into plant, endobacterial and fungal interactions.</title>
        <authorList>
            <person name="Venice F."/>
            <person name="Ghignone S."/>
            <person name="Salvioli di Fossalunga A."/>
            <person name="Amselem J."/>
            <person name="Novero M."/>
            <person name="Xianan X."/>
            <person name="Sedzielewska Toro K."/>
            <person name="Morin E."/>
            <person name="Lipzen A."/>
            <person name="Grigoriev I.V."/>
            <person name="Henrissat B."/>
            <person name="Martin F.M."/>
            <person name="Bonfante P."/>
        </authorList>
    </citation>
    <scope>NUCLEOTIDE SEQUENCE [LARGE SCALE GENOMIC DNA]</scope>
    <source>
        <strain evidence="3 4">BEG34</strain>
    </source>
</reference>